<feature type="region of interest" description="Disordered" evidence="1">
    <location>
        <begin position="122"/>
        <end position="172"/>
    </location>
</feature>
<evidence type="ECO:0000313" key="2">
    <source>
        <dbReference type="EMBL" id="OLP56654.1"/>
    </source>
</evidence>
<comment type="caution">
    <text evidence="2">The sequence shown here is derived from an EMBL/GenBank/DDBJ whole genome shotgun (WGS) entry which is preliminary data.</text>
</comment>
<gene>
    <name evidence="2" type="ORF">BJF92_11235</name>
</gene>
<proteinExistence type="predicted"/>
<dbReference type="EMBL" id="MKIO01000021">
    <property type="protein sequence ID" value="OLP56654.1"/>
    <property type="molecule type" value="Genomic_DNA"/>
</dbReference>
<dbReference type="Proteomes" id="UP000186143">
    <property type="component" value="Unassembled WGS sequence"/>
</dbReference>
<dbReference type="STRING" id="1672749.BJF92_11235"/>
<protein>
    <recommendedName>
        <fullName evidence="4">Helix-turn-helix domain-containing protein</fullName>
    </recommendedName>
</protein>
<dbReference type="RefSeq" id="WP_075633671.1">
    <property type="nucleotide sequence ID" value="NZ_MKIO01000021.1"/>
</dbReference>
<feature type="compositionally biased region" description="Low complexity" evidence="1">
    <location>
        <begin position="243"/>
        <end position="253"/>
    </location>
</feature>
<dbReference type="AlphaFoldDB" id="A0A1Q9AMP0"/>
<feature type="compositionally biased region" description="Basic and acidic residues" evidence="1">
    <location>
        <begin position="122"/>
        <end position="164"/>
    </location>
</feature>
<feature type="compositionally biased region" description="Basic and acidic residues" evidence="1">
    <location>
        <begin position="266"/>
        <end position="276"/>
    </location>
</feature>
<accession>A0A1Q9AMP0</accession>
<dbReference type="Gene3D" id="1.10.10.10">
    <property type="entry name" value="Winged helix-like DNA-binding domain superfamily/Winged helix DNA-binding domain"/>
    <property type="match status" value="1"/>
</dbReference>
<dbReference type="InterPro" id="IPR036388">
    <property type="entry name" value="WH-like_DNA-bd_sf"/>
</dbReference>
<evidence type="ECO:0000256" key="1">
    <source>
        <dbReference type="SAM" id="MobiDB-lite"/>
    </source>
</evidence>
<feature type="region of interest" description="Disordered" evidence="1">
    <location>
        <begin position="234"/>
        <end position="303"/>
    </location>
</feature>
<reference evidence="2 3" key="1">
    <citation type="submission" date="2016-09" db="EMBL/GenBank/DDBJ databases">
        <title>Rhizobium sp. nov., a novel species isolated from the rice rhizosphere.</title>
        <authorList>
            <person name="Zhao J."/>
            <person name="Zhang X."/>
        </authorList>
    </citation>
    <scope>NUCLEOTIDE SEQUENCE [LARGE SCALE GENOMIC DNA]</scope>
    <source>
        <strain evidence="2 3">MH17</strain>
    </source>
</reference>
<feature type="compositionally biased region" description="Basic and acidic residues" evidence="1">
    <location>
        <begin position="293"/>
        <end position="303"/>
    </location>
</feature>
<evidence type="ECO:0000313" key="3">
    <source>
        <dbReference type="Proteomes" id="UP000186143"/>
    </source>
</evidence>
<sequence>MSITIMARLFKARLGTANRKILAIRLADFADDEGRGIWPTVGRLSAETELSERTVQRILKEFVDEGLLVEVSRANGRPGQATRYDFDLSVLGRIIDGMQENDPIDDGCQAGTGVTVSPVRVTNERETGDNGDIDGCHRDTRTIIEPLDHPSRKQDAREQGRENDPDASPKSALAELTTVLDVETARAVMEHRRTIRRPLTPHAARLLARKFAQMPDPRHAADVMIGNGWQGFDPSWVKDRPSSRASPSAPQRPETAHQKLKSAIRSAREIEHDLGSRRGNQPVDGRLRLGGLDGERGADGFDD</sequence>
<organism evidence="2 3">
    <name type="scientific">Xaviernesmea rhizosphaerae</name>
    <dbReference type="NCBI Taxonomy" id="1672749"/>
    <lineage>
        <taxon>Bacteria</taxon>
        <taxon>Pseudomonadati</taxon>
        <taxon>Pseudomonadota</taxon>
        <taxon>Alphaproteobacteria</taxon>
        <taxon>Hyphomicrobiales</taxon>
        <taxon>Rhizobiaceae</taxon>
        <taxon>Rhizobium/Agrobacterium group</taxon>
        <taxon>Xaviernesmea</taxon>
    </lineage>
</organism>
<dbReference type="Pfam" id="PF13730">
    <property type="entry name" value="HTH_36"/>
    <property type="match status" value="1"/>
</dbReference>
<evidence type="ECO:0008006" key="4">
    <source>
        <dbReference type="Google" id="ProtNLM"/>
    </source>
</evidence>
<name>A0A1Q9AMP0_9HYPH</name>